<gene>
    <name evidence="1" type="ORF">ACFQ14_12580</name>
</gene>
<reference evidence="2" key="1">
    <citation type="journal article" date="2019" name="Int. J. Syst. Evol. Microbiol.">
        <title>The Global Catalogue of Microorganisms (GCM) 10K type strain sequencing project: providing services to taxonomists for standard genome sequencing and annotation.</title>
        <authorList>
            <consortium name="The Broad Institute Genomics Platform"/>
            <consortium name="The Broad Institute Genome Sequencing Center for Infectious Disease"/>
            <person name="Wu L."/>
            <person name="Ma J."/>
        </authorList>
    </citation>
    <scope>NUCLEOTIDE SEQUENCE [LARGE SCALE GENOMIC DNA]</scope>
    <source>
        <strain evidence="2">CCUG 60023</strain>
    </source>
</reference>
<name>A0ABW3FHL7_9HYPH</name>
<accession>A0ABW3FHL7</accession>
<protein>
    <submittedName>
        <fullName evidence="1">Uncharacterized protein</fullName>
    </submittedName>
</protein>
<sequence length="88" mass="9503">MSALTQKATLDIKDASTDDLQANLVSDEQVSATNKKPGKPATESQPVFGCYHGVCLNCCEHPCATQDRAYEIALAYVRNNNVSGERAK</sequence>
<proteinExistence type="predicted"/>
<dbReference type="Proteomes" id="UP001597101">
    <property type="component" value="Unassembled WGS sequence"/>
</dbReference>
<dbReference type="EMBL" id="JBHTJV010000010">
    <property type="protein sequence ID" value="MFD0917248.1"/>
    <property type="molecule type" value="Genomic_DNA"/>
</dbReference>
<keyword evidence="2" id="KW-1185">Reference proteome</keyword>
<dbReference type="RefSeq" id="WP_377213106.1">
    <property type="nucleotide sequence ID" value="NZ_JBHTJV010000010.1"/>
</dbReference>
<organism evidence="1 2">
    <name type="scientific">Pseudahrensia aquimaris</name>
    <dbReference type="NCBI Taxonomy" id="744461"/>
    <lineage>
        <taxon>Bacteria</taxon>
        <taxon>Pseudomonadati</taxon>
        <taxon>Pseudomonadota</taxon>
        <taxon>Alphaproteobacteria</taxon>
        <taxon>Hyphomicrobiales</taxon>
        <taxon>Ahrensiaceae</taxon>
        <taxon>Pseudahrensia</taxon>
    </lineage>
</organism>
<evidence type="ECO:0000313" key="1">
    <source>
        <dbReference type="EMBL" id="MFD0917248.1"/>
    </source>
</evidence>
<comment type="caution">
    <text evidence="1">The sequence shown here is derived from an EMBL/GenBank/DDBJ whole genome shotgun (WGS) entry which is preliminary data.</text>
</comment>
<evidence type="ECO:0000313" key="2">
    <source>
        <dbReference type="Proteomes" id="UP001597101"/>
    </source>
</evidence>